<evidence type="ECO:0000313" key="9">
    <source>
        <dbReference type="Proteomes" id="UP001597463"/>
    </source>
</evidence>
<dbReference type="PANTHER" id="PTHR30485:SF2">
    <property type="entry name" value="BLL0597 PROTEIN"/>
    <property type="match status" value="1"/>
</dbReference>
<dbReference type="PANTHER" id="PTHR30485">
    <property type="entry name" value="NI/FE-HYDROGENASE 1 B-TYPE CYTOCHROME SUBUNIT"/>
    <property type="match status" value="1"/>
</dbReference>
<evidence type="ECO:0000256" key="5">
    <source>
        <dbReference type="ARBA" id="ARBA00023136"/>
    </source>
</evidence>
<keyword evidence="5 6" id="KW-0472">Membrane</keyword>
<dbReference type="RefSeq" id="WP_066483832.1">
    <property type="nucleotide sequence ID" value="NZ_BCNT01000028.1"/>
</dbReference>
<dbReference type="Gene3D" id="1.20.950.20">
    <property type="entry name" value="Transmembrane di-heme cytochromes, Chain C"/>
    <property type="match status" value="1"/>
</dbReference>
<feature type="transmembrane region" description="Helical" evidence="6">
    <location>
        <begin position="105"/>
        <end position="126"/>
    </location>
</feature>
<evidence type="ECO:0000259" key="7">
    <source>
        <dbReference type="Pfam" id="PF01292"/>
    </source>
</evidence>
<feature type="transmembrane region" description="Helical" evidence="6">
    <location>
        <begin position="23"/>
        <end position="42"/>
    </location>
</feature>
<dbReference type="Proteomes" id="UP001597463">
    <property type="component" value="Unassembled WGS sequence"/>
</dbReference>
<evidence type="ECO:0000256" key="3">
    <source>
        <dbReference type="ARBA" id="ARBA00022692"/>
    </source>
</evidence>
<protein>
    <submittedName>
        <fullName evidence="8">Cytochrome b/b6 domain-containing protein</fullName>
    </submittedName>
</protein>
<dbReference type="Pfam" id="PF01292">
    <property type="entry name" value="Ni_hydr_CYTB"/>
    <property type="match status" value="1"/>
</dbReference>
<keyword evidence="9" id="KW-1185">Reference proteome</keyword>
<name>A0ABW5UKC1_9BURK</name>
<evidence type="ECO:0000256" key="2">
    <source>
        <dbReference type="ARBA" id="ARBA00022475"/>
    </source>
</evidence>
<dbReference type="InterPro" id="IPR016174">
    <property type="entry name" value="Di-haem_cyt_TM"/>
</dbReference>
<feature type="transmembrane region" description="Helical" evidence="6">
    <location>
        <begin position="204"/>
        <end position="224"/>
    </location>
</feature>
<proteinExistence type="predicted"/>
<keyword evidence="3 6" id="KW-0812">Transmembrane</keyword>
<sequence length="233" mass="24760">MTQPAPLTPRSHQVRIWDLPTRLFHWLLACAIVALVITAKLGGNAMNWHLVLGQVVLALIIFRLLWGVVGGRWSRFAHFVHTPSALLRHLRGQGSVEEGAGHSPLGALSVFAMLLALVAQVATGLLSDDEIAFSGPLTRFASGDTVAAATNYHAHWGQYLIYALVGLHLLAILGYSLRRKGLARAMVTGDKQLPSPVPAARDTAATRALAAALAVLSSGIAWWVNSLGAGGGF</sequence>
<dbReference type="InterPro" id="IPR011577">
    <property type="entry name" value="Cyt_b561_bac/Ni-Hgenase"/>
</dbReference>
<dbReference type="EMBL" id="JBHUMV010000002">
    <property type="protein sequence ID" value="MFD2753324.1"/>
    <property type="molecule type" value="Genomic_DNA"/>
</dbReference>
<comment type="caution">
    <text evidence="8">The sequence shown here is derived from an EMBL/GenBank/DDBJ whole genome shotgun (WGS) entry which is preliminary data.</text>
</comment>
<evidence type="ECO:0000256" key="4">
    <source>
        <dbReference type="ARBA" id="ARBA00022989"/>
    </source>
</evidence>
<feature type="domain" description="Cytochrome b561 bacterial/Ni-hydrogenase" evidence="7">
    <location>
        <begin position="17"/>
        <end position="189"/>
    </location>
</feature>
<feature type="transmembrane region" description="Helical" evidence="6">
    <location>
        <begin position="159"/>
        <end position="177"/>
    </location>
</feature>
<keyword evidence="2" id="KW-1003">Cell membrane</keyword>
<feature type="transmembrane region" description="Helical" evidence="6">
    <location>
        <begin position="48"/>
        <end position="66"/>
    </location>
</feature>
<gene>
    <name evidence="8" type="ORF">ACFSW6_04455</name>
</gene>
<accession>A0ABW5UKC1</accession>
<dbReference type="InterPro" id="IPR051542">
    <property type="entry name" value="Hydrogenase_cytochrome"/>
</dbReference>
<keyword evidence="4 6" id="KW-1133">Transmembrane helix</keyword>
<evidence type="ECO:0000256" key="1">
    <source>
        <dbReference type="ARBA" id="ARBA00004651"/>
    </source>
</evidence>
<organism evidence="8 9">
    <name type="scientific">Comamonas terrae</name>
    <dbReference type="NCBI Taxonomy" id="673548"/>
    <lineage>
        <taxon>Bacteria</taxon>
        <taxon>Pseudomonadati</taxon>
        <taxon>Pseudomonadota</taxon>
        <taxon>Betaproteobacteria</taxon>
        <taxon>Burkholderiales</taxon>
        <taxon>Comamonadaceae</taxon>
        <taxon>Comamonas</taxon>
    </lineage>
</organism>
<dbReference type="SUPFAM" id="SSF81342">
    <property type="entry name" value="Transmembrane di-heme cytochromes"/>
    <property type="match status" value="1"/>
</dbReference>
<reference evidence="9" key="1">
    <citation type="journal article" date="2019" name="Int. J. Syst. Evol. Microbiol.">
        <title>The Global Catalogue of Microorganisms (GCM) 10K type strain sequencing project: providing services to taxonomists for standard genome sequencing and annotation.</title>
        <authorList>
            <consortium name="The Broad Institute Genomics Platform"/>
            <consortium name="The Broad Institute Genome Sequencing Center for Infectious Disease"/>
            <person name="Wu L."/>
            <person name="Ma J."/>
        </authorList>
    </citation>
    <scope>NUCLEOTIDE SEQUENCE [LARGE SCALE GENOMIC DNA]</scope>
    <source>
        <strain evidence="9">TISTR 1906</strain>
    </source>
</reference>
<comment type="subcellular location">
    <subcellularLocation>
        <location evidence="1">Cell membrane</location>
        <topology evidence="1">Multi-pass membrane protein</topology>
    </subcellularLocation>
</comment>
<evidence type="ECO:0000256" key="6">
    <source>
        <dbReference type="SAM" id="Phobius"/>
    </source>
</evidence>
<evidence type="ECO:0000313" key="8">
    <source>
        <dbReference type="EMBL" id="MFD2753324.1"/>
    </source>
</evidence>